<dbReference type="Pfam" id="PF07110">
    <property type="entry name" value="EthD"/>
    <property type="match status" value="1"/>
</dbReference>
<dbReference type="SUPFAM" id="SSF54909">
    <property type="entry name" value="Dimeric alpha+beta barrel"/>
    <property type="match status" value="1"/>
</dbReference>
<evidence type="ECO:0000313" key="3">
    <source>
        <dbReference type="EMBL" id="KEF52369.1"/>
    </source>
</evidence>
<dbReference type="Gene3D" id="3.30.70.100">
    <property type="match status" value="1"/>
</dbReference>
<dbReference type="EMBL" id="AMGV01000018">
    <property type="protein sequence ID" value="KEF52369.1"/>
    <property type="molecule type" value="Genomic_DNA"/>
</dbReference>
<dbReference type="InterPro" id="IPR009799">
    <property type="entry name" value="EthD_dom"/>
</dbReference>
<comment type="similarity">
    <text evidence="1">Belongs to the tpcK family.</text>
</comment>
<comment type="caution">
    <text evidence="3">The sequence shown here is derived from an EMBL/GenBank/DDBJ whole genome shotgun (WGS) entry which is preliminary data.</text>
</comment>
<dbReference type="GO" id="GO:0016491">
    <property type="term" value="F:oxidoreductase activity"/>
    <property type="evidence" value="ECO:0007669"/>
    <property type="project" value="InterPro"/>
</dbReference>
<organism evidence="3 4">
    <name type="scientific">Exophiala aquamarina CBS 119918</name>
    <dbReference type="NCBI Taxonomy" id="1182545"/>
    <lineage>
        <taxon>Eukaryota</taxon>
        <taxon>Fungi</taxon>
        <taxon>Dikarya</taxon>
        <taxon>Ascomycota</taxon>
        <taxon>Pezizomycotina</taxon>
        <taxon>Eurotiomycetes</taxon>
        <taxon>Chaetothyriomycetidae</taxon>
        <taxon>Chaetothyriales</taxon>
        <taxon>Herpotrichiellaceae</taxon>
        <taxon>Exophiala</taxon>
    </lineage>
</organism>
<reference evidence="3 4" key="1">
    <citation type="submission" date="2013-03" db="EMBL/GenBank/DDBJ databases">
        <title>The Genome Sequence of Exophiala aquamarina CBS 119918.</title>
        <authorList>
            <consortium name="The Broad Institute Genomics Platform"/>
            <person name="Cuomo C."/>
            <person name="de Hoog S."/>
            <person name="Gorbushina A."/>
            <person name="Walker B."/>
            <person name="Young S.K."/>
            <person name="Zeng Q."/>
            <person name="Gargeya S."/>
            <person name="Fitzgerald M."/>
            <person name="Haas B."/>
            <person name="Abouelleil A."/>
            <person name="Allen A.W."/>
            <person name="Alvarado L."/>
            <person name="Arachchi H.M."/>
            <person name="Berlin A.M."/>
            <person name="Chapman S.B."/>
            <person name="Gainer-Dewar J."/>
            <person name="Goldberg J."/>
            <person name="Griggs A."/>
            <person name="Gujja S."/>
            <person name="Hansen M."/>
            <person name="Howarth C."/>
            <person name="Imamovic A."/>
            <person name="Ireland A."/>
            <person name="Larimer J."/>
            <person name="McCowan C."/>
            <person name="Murphy C."/>
            <person name="Pearson M."/>
            <person name="Poon T.W."/>
            <person name="Priest M."/>
            <person name="Roberts A."/>
            <person name="Saif S."/>
            <person name="Shea T."/>
            <person name="Sisk P."/>
            <person name="Sykes S."/>
            <person name="Wortman J."/>
            <person name="Nusbaum C."/>
            <person name="Birren B."/>
        </authorList>
    </citation>
    <scope>NUCLEOTIDE SEQUENCE [LARGE SCALE GENOMIC DNA]</scope>
    <source>
        <strain evidence="3 4">CBS 119918</strain>
    </source>
</reference>
<name>A0A072NWY9_9EURO</name>
<dbReference type="GeneID" id="25286507"/>
<keyword evidence="4" id="KW-1185">Reference proteome</keyword>
<protein>
    <recommendedName>
        <fullName evidence="2">EthD domain-containing protein</fullName>
    </recommendedName>
</protein>
<dbReference type="OrthoDB" id="2519291at2759"/>
<dbReference type="HOGENOM" id="CLU_1240150_0_0_1"/>
<dbReference type="InterPro" id="IPR011008">
    <property type="entry name" value="Dimeric_a/b-barrel"/>
</dbReference>
<proteinExistence type="inferred from homology"/>
<dbReference type="Proteomes" id="UP000027920">
    <property type="component" value="Unassembled WGS sequence"/>
</dbReference>
<accession>A0A072NWY9</accession>
<feature type="domain" description="EthD" evidence="2">
    <location>
        <begin position="97"/>
        <end position="190"/>
    </location>
</feature>
<evidence type="ECO:0000259" key="2">
    <source>
        <dbReference type="Pfam" id="PF07110"/>
    </source>
</evidence>
<gene>
    <name evidence="3" type="ORF">A1O9_11610</name>
</gene>
<dbReference type="AlphaFoldDB" id="A0A072NWY9"/>
<evidence type="ECO:0000313" key="4">
    <source>
        <dbReference type="Proteomes" id="UP000027920"/>
    </source>
</evidence>
<dbReference type="VEuPathDB" id="FungiDB:A1O9_11610"/>
<sequence length="210" mass="24035">MLVINTLSKPELLAPEPCANTLHPHRMTSHRLPHDSISGPILSEKANILVWTYSMVDRHKRQNQKAFHGTDVQDNGRTWGTSGKSSVLKVVGLFKRKPGISVEAFREYYENKHAKLFDQHVALPGVLRFSRRYLTQIDGMSSPLPTTTGGYDVIMEVWYKDAKLFESLRNKPDPEFTKIAIEDEEQFLDRNSMTMYLSEDVESKDGPWNV</sequence>
<evidence type="ECO:0000256" key="1">
    <source>
        <dbReference type="ARBA" id="ARBA00005986"/>
    </source>
</evidence>
<dbReference type="STRING" id="1182545.A0A072NWY9"/>
<dbReference type="RefSeq" id="XP_013254959.1">
    <property type="nucleotide sequence ID" value="XM_013399505.1"/>
</dbReference>